<protein>
    <submittedName>
        <fullName evidence="2">Uncharacterized protein</fullName>
    </submittedName>
</protein>
<proteinExistence type="predicted"/>
<feature type="signal peptide" evidence="1">
    <location>
        <begin position="1"/>
        <end position="21"/>
    </location>
</feature>
<dbReference type="AlphaFoldDB" id="A0AAV9Z4L0"/>
<reference evidence="2 3" key="1">
    <citation type="journal article" date="2024" name="J Genomics">
        <title>Draft genome sequencing and assembly of Favolaschia claudopus CIRM-BRFM 2984 isolated from oak limbs.</title>
        <authorList>
            <person name="Navarro D."/>
            <person name="Drula E."/>
            <person name="Chaduli D."/>
            <person name="Cazenave R."/>
            <person name="Ahrendt S."/>
            <person name="Wang J."/>
            <person name="Lipzen A."/>
            <person name="Daum C."/>
            <person name="Barry K."/>
            <person name="Grigoriev I.V."/>
            <person name="Favel A."/>
            <person name="Rosso M.N."/>
            <person name="Martin F."/>
        </authorList>
    </citation>
    <scope>NUCLEOTIDE SEQUENCE [LARGE SCALE GENOMIC DNA]</scope>
    <source>
        <strain evidence="2 3">CIRM-BRFM 2984</strain>
    </source>
</reference>
<dbReference type="EMBL" id="JAWWNJ010000227">
    <property type="protein sequence ID" value="KAK6969343.1"/>
    <property type="molecule type" value="Genomic_DNA"/>
</dbReference>
<name>A0AAV9Z4L0_9AGAR</name>
<feature type="chain" id="PRO_5043765685" evidence="1">
    <location>
        <begin position="22"/>
        <end position="81"/>
    </location>
</feature>
<keyword evidence="3" id="KW-1185">Reference proteome</keyword>
<organism evidence="2 3">
    <name type="scientific">Favolaschia claudopus</name>
    <dbReference type="NCBI Taxonomy" id="2862362"/>
    <lineage>
        <taxon>Eukaryota</taxon>
        <taxon>Fungi</taxon>
        <taxon>Dikarya</taxon>
        <taxon>Basidiomycota</taxon>
        <taxon>Agaricomycotina</taxon>
        <taxon>Agaricomycetes</taxon>
        <taxon>Agaricomycetidae</taxon>
        <taxon>Agaricales</taxon>
        <taxon>Marasmiineae</taxon>
        <taxon>Mycenaceae</taxon>
        <taxon>Favolaschia</taxon>
    </lineage>
</organism>
<gene>
    <name evidence="2" type="ORF">R3P38DRAFT_3146388</name>
</gene>
<evidence type="ECO:0000313" key="3">
    <source>
        <dbReference type="Proteomes" id="UP001362999"/>
    </source>
</evidence>
<accession>A0AAV9Z4L0</accession>
<keyword evidence="1" id="KW-0732">Signal</keyword>
<evidence type="ECO:0000313" key="2">
    <source>
        <dbReference type="EMBL" id="KAK6969343.1"/>
    </source>
</evidence>
<evidence type="ECO:0000256" key="1">
    <source>
        <dbReference type="SAM" id="SignalP"/>
    </source>
</evidence>
<comment type="caution">
    <text evidence="2">The sequence shown here is derived from an EMBL/GenBank/DDBJ whole genome shotgun (WGS) entry which is preliminary data.</text>
</comment>
<sequence>MNLRPRWLLSLLESLLPAEKAAPIDEAESDSLQGQCGCRGEGVCGPARYGRSVCNLFYRPSFYLQARDLAKCVQHIQETLQ</sequence>
<dbReference type="Proteomes" id="UP001362999">
    <property type="component" value="Unassembled WGS sequence"/>
</dbReference>